<gene>
    <name evidence="4" type="ORF">KSB_00310</name>
</gene>
<reference evidence="4 5" key="1">
    <citation type="journal article" date="2021" name="Int. J. Syst. Evol. Microbiol.">
        <title>Reticulibacter mediterranei gen. nov., sp. nov., within the new family Reticulibacteraceae fam. nov., and Ktedonospora formicarum gen. nov., sp. nov., Ktedonobacter robiniae sp. nov., Dictyobacter formicarum sp. nov. and Dictyobacter arantiisoli sp. nov., belonging to the class Ktedonobacteria.</title>
        <authorList>
            <person name="Yabe S."/>
            <person name="Zheng Y."/>
            <person name="Wang C.M."/>
            <person name="Sakai Y."/>
            <person name="Abe K."/>
            <person name="Yokota A."/>
            <person name="Donadio S."/>
            <person name="Cavaletti L."/>
            <person name="Monciardini P."/>
        </authorList>
    </citation>
    <scope>NUCLEOTIDE SEQUENCE [LARGE SCALE GENOMIC DNA]</scope>
    <source>
        <strain evidence="4 5">SOSP1-30</strain>
    </source>
</reference>
<dbReference type="InterPro" id="IPR000014">
    <property type="entry name" value="PAS"/>
</dbReference>
<accession>A0ABQ3UFQ6</accession>
<sequence length="639" mass="71125">MTQALDMSNIHEISESLMRISRLLHEHTHKLEVAVEGTYAGQTGDPRVSLLMDALIVARKADLELGRNSQALKRLTTQQLSTSSGKGNTAATRAVFERERAELQSNITFLKKQRDEQGILADIARTLNSTLEFDEVLRLVMDRVIEFVSAERGFLMLVDQQTQDLEFKIARDKQARTIPESEFSTAGISRGVVKRTITTLEPLVSDDAKLDASLNGHESIMTFGIRSMMCAPLVVRDHCIGAVYVDSRINANLFRQQHLELLVAFCNQAAIAIDNARLFADLNRAIQQVQDDKQYMDNIFASIANGVVTIDSRGYVTTFNASAGLILQINNSQAIGRHYTEAFASHAHIGVVDLLRNALEHAELHAHGTFVPSSVDNCIIPNRLNGPFSLNLYVSSLRDTQGAHIGAALVIDDRTEIKRSEAETKKIRGIFERYVHPNVVKQLIRDKNALNLGGETKEISVLFADIRGFTRLSESMPPEAVMDMINRYMRIMCEAIWEEEGTITAFLGDAVMAIFNAPLPQEQHALRAVRAAWKMRMAVQGYQQTHPQERFISFGIGVNTGLATVGNIGSQERMQNYTAIGDVVNVASRLQNNVSDNDILLNDTTYQQVYPYVRTGQPFQLSVKNKAAPLTVRYLLGPL</sequence>
<evidence type="ECO:0000256" key="1">
    <source>
        <dbReference type="ARBA" id="ARBA00005381"/>
    </source>
</evidence>
<dbReference type="SMART" id="SM00044">
    <property type="entry name" value="CYCc"/>
    <property type="match status" value="1"/>
</dbReference>
<name>A0ABQ3UFQ6_9CHLR</name>
<evidence type="ECO:0000259" key="3">
    <source>
        <dbReference type="PROSITE" id="PS50125"/>
    </source>
</evidence>
<dbReference type="InterPro" id="IPR029016">
    <property type="entry name" value="GAF-like_dom_sf"/>
</dbReference>
<dbReference type="Proteomes" id="UP000654345">
    <property type="component" value="Unassembled WGS sequence"/>
</dbReference>
<dbReference type="CDD" id="cd07302">
    <property type="entry name" value="CHD"/>
    <property type="match status" value="1"/>
</dbReference>
<dbReference type="Gene3D" id="3.30.450.40">
    <property type="match status" value="1"/>
</dbReference>
<dbReference type="InterPro" id="IPR013767">
    <property type="entry name" value="PAS_fold"/>
</dbReference>
<evidence type="ECO:0008006" key="6">
    <source>
        <dbReference type="Google" id="ProtNLM"/>
    </source>
</evidence>
<dbReference type="Pfam" id="PF00989">
    <property type="entry name" value="PAS"/>
    <property type="match status" value="1"/>
</dbReference>
<organism evidence="4 5">
    <name type="scientific">Ktedonobacter robiniae</name>
    <dbReference type="NCBI Taxonomy" id="2778365"/>
    <lineage>
        <taxon>Bacteria</taxon>
        <taxon>Bacillati</taxon>
        <taxon>Chloroflexota</taxon>
        <taxon>Ktedonobacteria</taxon>
        <taxon>Ktedonobacterales</taxon>
        <taxon>Ktedonobacteraceae</taxon>
        <taxon>Ktedonobacter</taxon>
    </lineage>
</organism>
<dbReference type="SUPFAM" id="SSF55785">
    <property type="entry name" value="PYP-like sensor domain (PAS domain)"/>
    <property type="match status" value="1"/>
</dbReference>
<dbReference type="Gene3D" id="3.30.70.1230">
    <property type="entry name" value="Nucleotide cyclase"/>
    <property type="match status" value="1"/>
</dbReference>
<dbReference type="EMBL" id="BNJG01000001">
    <property type="protein sequence ID" value="GHO51556.1"/>
    <property type="molecule type" value="Genomic_DNA"/>
</dbReference>
<dbReference type="PANTHER" id="PTHR43081:SF1">
    <property type="entry name" value="ADENYLATE CYCLASE, TERMINAL-DIFFERENTIATION SPECIFIC"/>
    <property type="match status" value="1"/>
</dbReference>
<dbReference type="SMART" id="SM00065">
    <property type="entry name" value="GAF"/>
    <property type="match status" value="1"/>
</dbReference>
<evidence type="ECO:0000313" key="5">
    <source>
        <dbReference type="Proteomes" id="UP000654345"/>
    </source>
</evidence>
<dbReference type="Pfam" id="PF01590">
    <property type="entry name" value="GAF"/>
    <property type="match status" value="1"/>
</dbReference>
<dbReference type="PROSITE" id="PS50125">
    <property type="entry name" value="GUANYLATE_CYCLASE_2"/>
    <property type="match status" value="1"/>
</dbReference>
<keyword evidence="5" id="KW-1185">Reference proteome</keyword>
<dbReference type="PROSITE" id="PS50112">
    <property type="entry name" value="PAS"/>
    <property type="match status" value="1"/>
</dbReference>
<dbReference type="InterPro" id="IPR003018">
    <property type="entry name" value="GAF"/>
</dbReference>
<comment type="caution">
    <text evidence="4">The sequence shown here is derived from an EMBL/GenBank/DDBJ whole genome shotgun (WGS) entry which is preliminary data.</text>
</comment>
<dbReference type="InterPro" id="IPR035965">
    <property type="entry name" value="PAS-like_dom_sf"/>
</dbReference>
<protein>
    <recommendedName>
        <fullName evidence="6">Guanylate cyclase domain-containing protein</fullName>
    </recommendedName>
</protein>
<evidence type="ECO:0000259" key="2">
    <source>
        <dbReference type="PROSITE" id="PS50112"/>
    </source>
</evidence>
<dbReference type="InterPro" id="IPR050697">
    <property type="entry name" value="Adenylyl/Guanylyl_Cyclase_3/4"/>
</dbReference>
<dbReference type="Gene3D" id="3.30.450.20">
    <property type="entry name" value="PAS domain"/>
    <property type="match status" value="1"/>
</dbReference>
<dbReference type="SUPFAM" id="SSF55781">
    <property type="entry name" value="GAF domain-like"/>
    <property type="match status" value="1"/>
</dbReference>
<dbReference type="PANTHER" id="PTHR43081">
    <property type="entry name" value="ADENYLATE CYCLASE, TERMINAL-DIFFERENTIATION SPECIFIC-RELATED"/>
    <property type="match status" value="1"/>
</dbReference>
<proteinExistence type="inferred from homology"/>
<dbReference type="SUPFAM" id="SSF55073">
    <property type="entry name" value="Nucleotide cyclase"/>
    <property type="match status" value="1"/>
</dbReference>
<dbReference type="InterPro" id="IPR029787">
    <property type="entry name" value="Nucleotide_cyclase"/>
</dbReference>
<dbReference type="InterPro" id="IPR001054">
    <property type="entry name" value="A/G_cyclase"/>
</dbReference>
<feature type="domain" description="PAS" evidence="2">
    <location>
        <begin position="292"/>
        <end position="362"/>
    </location>
</feature>
<dbReference type="Pfam" id="PF00211">
    <property type="entry name" value="Guanylate_cyc"/>
    <property type="match status" value="1"/>
</dbReference>
<evidence type="ECO:0000313" key="4">
    <source>
        <dbReference type="EMBL" id="GHO51556.1"/>
    </source>
</evidence>
<feature type="domain" description="Guanylate cyclase" evidence="3">
    <location>
        <begin position="460"/>
        <end position="591"/>
    </location>
</feature>
<comment type="similarity">
    <text evidence="1">Belongs to the adenylyl cyclase class-3 family.</text>
</comment>
<dbReference type="SMART" id="SM00091">
    <property type="entry name" value="PAS"/>
    <property type="match status" value="1"/>
</dbReference>